<gene>
    <name evidence="1" type="ORF">LCGC14_0750170</name>
</gene>
<dbReference type="EMBL" id="LAZR01001805">
    <property type="protein sequence ID" value="KKN38754.1"/>
    <property type="molecule type" value="Genomic_DNA"/>
</dbReference>
<reference evidence="1" key="1">
    <citation type="journal article" date="2015" name="Nature">
        <title>Complex archaea that bridge the gap between prokaryotes and eukaryotes.</title>
        <authorList>
            <person name="Spang A."/>
            <person name="Saw J.H."/>
            <person name="Jorgensen S.L."/>
            <person name="Zaremba-Niedzwiedzka K."/>
            <person name="Martijn J."/>
            <person name="Lind A.E."/>
            <person name="van Eijk R."/>
            <person name="Schleper C."/>
            <person name="Guy L."/>
            <person name="Ettema T.J."/>
        </authorList>
    </citation>
    <scope>NUCLEOTIDE SEQUENCE</scope>
</reference>
<organism evidence="1">
    <name type="scientific">marine sediment metagenome</name>
    <dbReference type="NCBI Taxonomy" id="412755"/>
    <lineage>
        <taxon>unclassified sequences</taxon>
        <taxon>metagenomes</taxon>
        <taxon>ecological metagenomes</taxon>
    </lineage>
</organism>
<accession>A0A0F9Q8D2</accession>
<dbReference type="AlphaFoldDB" id="A0A0F9Q8D2"/>
<name>A0A0F9Q8D2_9ZZZZ</name>
<evidence type="ECO:0000313" key="1">
    <source>
        <dbReference type="EMBL" id="KKN38754.1"/>
    </source>
</evidence>
<protein>
    <submittedName>
        <fullName evidence="1">Uncharacterized protein</fullName>
    </submittedName>
</protein>
<proteinExistence type="predicted"/>
<comment type="caution">
    <text evidence="1">The sequence shown here is derived from an EMBL/GenBank/DDBJ whole genome shotgun (WGS) entry which is preliminary data.</text>
</comment>
<sequence>MRKETKVKLGGRRIPSQFVTARAPCACGRGGAHPVSITLAQDDCLLSIDCGCDLKMGDAVDRLGGDSCAILALELWKGVIGRKASYPDKGDAFALLNQAWLNGKRYAEAAARKHKNSDTDESLYPGWSAEGWTLERRMALMDRGGSAAAGFPVKFVIDPSGLTTMFIEGAHPSVATKGKGGRWTYDEMKIADLAKRSDPFIVDPSTRRHSYSKHYNICCSACALNLRDKKGSAHVRLVSHQQAVIAGVRRALAVVMSRRDKGGNHA</sequence>